<comment type="caution">
    <text evidence="4">The sequence shown here is derived from an EMBL/GenBank/DDBJ whole genome shotgun (WGS) entry which is preliminary data.</text>
</comment>
<comment type="cofactor">
    <cofactor evidence="1 3">
        <name>a divalent metal cation</name>
        <dbReference type="ChEBI" id="CHEBI:60240"/>
    </cofactor>
</comment>
<dbReference type="GO" id="GO:0047429">
    <property type="term" value="F:nucleoside triphosphate diphosphatase activity"/>
    <property type="evidence" value="ECO:0007669"/>
    <property type="project" value="UniProtKB-EC"/>
</dbReference>
<keyword evidence="3" id="KW-0546">Nucleotide metabolism</keyword>
<dbReference type="EC" id="3.6.1.9" evidence="3"/>
<dbReference type="PANTHER" id="PTHR43213:SF5">
    <property type="entry name" value="BIFUNCTIONAL DTTP_UTP PYROPHOSPHATASE_METHYLTRANSFERASE PROTEIN-RELATED"/>
    <property type="match status" value="1"/>
</dbReference>
<reference evidence="4" key="1">
    <citation type="submission" date="2020-10" db="EMBL/GenBank/DDBJ databases">
        <authorList>
            <person name="Gilroy R."/>
        </authorList>
    </citation>
    <scope>NUCLEOTIDE SEQUENCE</scope>
    <source>
        <strain evidence="4">17113</strain>
    </source>
</reference>
<dbReference type="EMBL" id="JADINA010000033">
    <property type="protein sequence ID" value="MBO8426695.1"/>
    <property type="molecule type" value="Genomic_DNA"/>
</dbReference>
<feature type="site" description="Important for substrate specificity" evidence="3">
    <location>
        <position position="68"/>
    </location>
</feature>
<dbReference type="Pfam" id="PF02545">
    <property type="entry name" value="Maf"/>
    <property type="match status" value="1"/>
</dbReference>
<dbReference type="Proteomes" id="UP000823634">
    <property type="component" value="Unassembled WGS sequence"/>
</dbReference>
<feature type="active site" description="Proton acceptor" evidence="3">
    <location>
        <position position="67"/>
    </location>
</feature>
<comment type="similarity">
    <text evidence="3">Belongs to the Maf family. YhdE subfamily.</text>
</comment>
<keyword evidence="2 3" id="KW-0378">Hydrolase</keyword>
<feature type="site" description="Important for substrate specificity" evidence="3">
    <location>
        <position position="10"/>
    </location>
</feature>
<gene>
    <name evidence="4" type="primary">maf</name>
    <name evidence="4" type="ORF">IAC61_05215</name>
</gene>
<dbReference type="SUPFAM" id="SSF52972">
    <property type="entry name" value="ITPase-like"/>
    <property type="match status" value="1"/>
</dbReference>
<dbReference type="PIRSF" id="PIRSF006305">
    <property type="entry name" value="Maf"/>
    <property type="match status" value="1"/>
</dbReference>
<dbReference type="PANTHER" id="PTHR43213">
    <property type="entry name" value="BIFUNCTIONAL DTTP/UTP PYROPHOSPHATASE/METHYLTRANSFERASE PROTEIN-RELATED"/>
    <property type="match status" value="1"/>
</dbReference>
<evidence type="ECO:0000313" key="4">
    <source>
        <dbReference type="EMBL" id="MBO8426695.1"/>
    </source>
</evidence>
<dbReference type="CDD" id="cd00555">
    <property type="entry name" value="Maf"/>
    <property type="match status" value="1"/>
</dbReference>
<evidence type="ECO:0000256" key="2">
    <source>
        <dbReference type="ARBA" id="ARBA00022801"/>
    </source>
</evidence>
<dbReference type="Gene3D" id="3.90.950.10">
    <property type="match status" value="1"/>
</dbReference>
<dbReference type="InterPro" id="IPR003697">
    <property type="entry name" value="Maf-like"/>
</dbReference>
<comment type="catalytic activity">
    <reaction evidence="3">
        <text>UTP + H2O = UMP + diphosphate + H(+)</text>
        <dbReference type="Rhea" id="RHEA:29395"/>
        <dbReference type="ChEBI" id="CHEBI:15377"/>
        <dbReference type="ChEBI" id="CHEBI:15378"/>
        <dbReference type="ChEBI" id="CHEBI:33019"/>
        <dbReference type="ChEBI" id="CHEBI:46398"/>
        <dbReference type="ChEBI" id="CHEBI:57865"/>
        <dbReference type="EC" id="3.6.1.9"/>
    </reaction>
</comment>
<dbReference type="GO" id="GO:0005737">
    <property type="term" value="C:cytoplasm"/>
    <property type="evidence" value="ECO:0007669"/>
    <property type="project" value="UniProtKB-SubCell"/>
</dbReference>
<protein>
    <recommendedName>
        <fullName evidence="3">dTTP/UTP pyrophosphatase</fullName>
        <shortName evidence="3">dTTPase/UTPase</shortName>
        <ecNumber evidence="3">3.6.1.9</ecNumber>
    </recommendedName>
    <alternativeName>
        <fullName evidence="3">Nucleoside triphosphate pyrophosphatase</fullName>
    </alternativeName>
    <alternativeName>
        <fullName evidence="3">Nucleotide pyrophosphatase</fullName>
        <shortName evidence="3">Nucleotide PPase</shortName>
    </alternativeName>
</protein>
<reference evidence="4" key="2">
    <citation type="journal article" date="2021" name="PeerJ">
        <title>Extensive microbial diversity within the chicken gut microbiome revealed by metagenomics and culture.</title>
        <authorList>
            <person name="Gilroy R."/>
            <person name="Ravi A."/>
            <person name="Getino M."/>
            <person name="Pursley I."/>
            <person name="Horton D.L."/>
            <person name="Alikhan N.F."/>
            <person name="Baker D."/>
            <person name="Gharbi K."/>
            <person name="Hall N."/>
            <person name="Watson M."/>
            <person name="Adriaenssens E.M."/>
            <person name="Foster-Nyarko E."/>
            <person name="Jarju S."/>
            <person name="Secka A."/>
            <person name="Antonio M."/>
            <person name="Oren A."/>
            <person name="Chaudhuri R.R."/>
            <person name="La Ragione R."/>
            <person name="Hildebrand F."/>
            <person name="Pallen M.J."/>
        </authorList>
    </citation>
    <scope>NUCLEOTIDE SEQUENCE</scope>
    <source>
        <strain evidence="4">17113</strain>
    </source>
</reference>
<comment type="subcellular location">
    <subcellularLocation>
        <location evidence="3">Cytoplasm</location>
    </subcellularLocation>
</comment>
<name>A0A9D9GTI6_9FIRM</name>
<comment type="caution">
    <text evidence="3">Lacks conserved residue(s) required for the propagation of feature annotation.</text>
</comment>
<organism evidence="4 5">
    <name type="scientific">Candidatus Alloenteromonas pullistercoris</name>
    <dbReference type="NCBI Taxonomy" id="2840785"/>
    <lineage>
        <taxon>Bacteria</taxon>
        <taxon>Bacillati</taxon>
        <taxon>Bacillota</taxon>
        <taxon>Bacillota incertae sedis</taxon>
        <taxon>Candidatus Alloenteromonas</taxon>
    </lineage>
</organism>
<dbReference type="NCBIfam" id="TIGR00172">
    <property type="entry name" value="maf"/>
    <property type="match status" value="1"/>
</dbReference>
<evidence type="ECO:0000313" key="5">
    <source>
        <dbReference type="Proteomes" id="UP000823634"/>
    </source>
</evidence>
<dbReference type="InterPro" id="IPR029001">
    <property type="entry name" value="ITPase-like_fam"/>
</dbReference>
<keyword evidence="3" id="KW-0963">Cytoplasm</keyword>
<feature type="site" description="Important for substrate specificity" evidence="3">
    <location>
        <position position="150"/>
    </location>
</feature>
<dbReference type="AlphaFoldDB" id="A0A9D9GTI6"/>
<sequence length="183" mass="20655">MLILASSSPRRKELLARLTPSFVIDPPFVDESLLKQVSPEQLPLQEAKMKAYACLQKHFGDEILACDTAVIFANRVLGKPKDEEEAFKMLYAEQGKRQVVVSGYCYIGKGKEITRSVATAVYFNPLSEAQIRDYIKKFRPLDKAGAYGIQDDYPLIEKIEGSYFNVMGLPLEDIAFHVFGKRL</sequence>
<comment type="function">
    <text evidence="3">Nucleoside triphosphate pyrophosphatase that hydrolyzes dTTP and UTP. May have a dual role in cell division arrest and in preventing the incorporation of modified nucleotides into cellular nucleic acids.</text>
</comment>
<accession>A0A9D9GTI6</accession>
<comment type="catalytic activity">
    <reaction evidence="3">
        <text>dTTP + H2O = dTMP + diphosphate + H(+)</text>
        <dbReference type="Rhea" id="RHEA:28534"/>
        <dbReference type="ChEBI" id="CHEBI:15377"/>
        <dbReference type="ChEBI" id="CHEBI:15378"/>
        <dbReference type="ChEBI" id="CHEBI:33019"/>
        <dbReference type="ChEBI" id="CHEBI:37568"/>
        <dbReference type="ChEBI" id="CHEBI:63528"/>
        <dbReference type="EC" id="3.6.1.9"/>
    </reaction>
</comment>
<dbReference type="GO" id="GO:0009117">
    <property type="term" value="P:nucleotide metabolic process"/>
    <property type="evidence" value="ECO:0007669"/>
    <property type="project" value="UniProtKB-KW"/>
</dbReference>
<proteinExistence type="inferred from homology"/>
<evidence type="ECO:0000256" key="3">
    <source>
        <dbReference type="HAMAP-Rule" id="MF_00528"/>
    </source>
</evidence>
<evidence type="ECO:0000256" key="1">
    <source>
        <dbReference type="ARBA" id="ARBA00001968"/>
    </source>
</evidence>
<dbReference type="HAMAP" id="MF_00528">
    <property type="entry name" value="Maf"/>
    <property type="match status" value="1"/>
</dbReference>